<evidence type="ECO:0000256" key="3">
    <source>
        <dbReference type="ARBA" id="ARBA00022525"/>
    </source>
</evidence>
<comment type="domain">
    <text evidence="5">The RxLR-dEER motif acts to carry the protein into the host cell cytoplasm through binding to cell surface phosphatidylinositol-3-phosphate.</text>
</comment>
<name>A0A7G4WI48_9STRA</name>
<dbReference type="AlphaFoldDB" id="A0A7G4WI48"/>
<keyword evidence="4 5" id="KW-0732">Signal</keyword>
<keyword evidence="3 5" id="KW-0964">Secreted</keyword>
<evidence type="ECO:0000256" key="1">
    <source>
        <dbReference type="ARBA" id="ARBA00004613"/>
    </source>
</evidence>
<accession>A0A7G4WI48</accession>
<comment type="similarity">
    <text evidence="2 5">Belongs to the RxLR effector family.</text>
</comment>
<proteinExistence type="inferred from homology"/>
<feature type="chain" id="PRO_5044992316" description="RxLR effector protein" evidence="5">
    <location>
        <begin position="22"/>
        <end position="156"/>
    </location>
</feature>
<reference evidence="6" key="1">
    <citation type="journal article" date="2020" name="Mol. Plant">
        <title>Functional analysis of RXLR effectors from the New Zealand kauri dieback pathogen Phytophthora agathidicida.</title>
        <authorList>
            <person name="Guo Y."/>
            <person name="Dupont P.Y."/>
            <person name="Mesarich C.H."/>
            <person name="Yang B."/>
            <person name="McDougal R.L."/>
            <person name="Panda P."/>
            <person name="Dijkwel P."/>
            <person name="Studholme D.J."/>
            <person name="Sambles C."/>
            <person name="Win J."/>
            <person name="Wang Y."/>
            <person name="Williams N.M."/>
            <person name="Bradshaw R.E."/>
        </authorList>
    </citation>
    <scope>NUCLEOTIDE SEQUENCE</scope>
    <source>
        <strain evidence="6">3770</strain>
    </source>
</reference>
<dbReference type="InterPro" id="IPR031825">
    <property type="entry name" value="RXLR"/>
</dbReference>
<gene>
    <name evidence="6" type="primary">PaRXLR59</name>
</gene>
<comment type="function">
    <text evidence="5">Effector that suppresses plant defense responses during pathogen infection.</text>
</comment>
<organism evidence="6">
    <name type="scientific">Phytophthora agathidicida</name>
    <dbReference type="NCBI Taxonomy" id="1642459"/>
    <lineage>
        <taxon>Eukaryota</taxon>
        <taxon>Sar</taxon>
        <taxon>Stramenopiles</taxon>
        <taxon>Oomycota</taxon>
        <taxon>Peronosporomycetes</taxon>
        <taxon>Peronosporales</taxon>
        <taxon>Peronosporaceae</taxon>
        <taxon>Phytophthora</taxon>
    </lineage>
</organism>
<evidence type="ECO:0000313" key="6">
    <source>
        <dbReference type="EMBL" id="QMU24883.1"/>
    </source>
</evidence>
<evidence type="ECO:0000256" key="4">
    <source>
        <dbReference type="ARBA" id="ARBA00022729"/>
    </source>
</evidence>
<protein>
    <recommendedName>
        <fullName evidence="5">RxLR effector protein</fullName>
    </recommendedName>
</protein>
<sequence length="156" mass="17313">MRPSFFLLAATAAALFGRCIGDPKREENPLLAVDSTDEVQRALTDGKRFLRSFSDIDDDGGDEERGLGFLLNIFRGHSNDFENPAMKKGFDRIMGLFGQWGDLKGAALARTARNAVDNDAEAQALLEMHKMFKKMGSDQLYATLVKAARERHAHHA</sequence>
<dbReference type="Pfam" id="PF16810">
    <property type="entry name" value="RXLR"/>
    <property type="match status" value="1"/>
</dbReference>
<evidence type="ECO:0000256" key="2">
    <source>
        <dbReference type="ARBA" id="ARBA00010400"/>
    </source>
</evidence>
<dbReference type="EMBL" id="MT503159">
    <property type="protein sequence ID" value="QMU24883.1"/>
    <property type="molecule type" value="Genomic_DNA"/>
</dbReference>
<feature type="signal peptide" evidence="5">
    <location>
        <begin position="1"/>
        <end position="21"/>
    </location>
</feature>
<comment type="subcellular location">
    <subcellularLocation>
        <location evidence="1 5">Secreted</location>
    </subcellularLocation>
</comment>
<evidence type="ECO:0000256" key="5">
    <source>
        <dbReference type="RuleBase" id="RU367124"/>
    </source>
</evidence>